<dbReference type="EMBL" id="BMAT01012213">
    <property type="protein sequence ID" value="GFR88142.1"/>
    <property type="molecule type" value="Genomic_DNA"/>
</dbReference>
<gene>
    <name evidence="1" type="ORF">ElyMa_006093300</name>
</gene>
<keyword evidence="2" id="KW-1185">Reference proteome</keyword>
<reference evidence="1 2" key="1">
    <citation type="journal article" date="2021" name="Elife">
        <title>Chloroplast acquisition without the gene transfer in kleptoplastic sea slugs, Plakobranchus ocellatus.</title>
        <authorList>
            <person name="Maeda T."/>
            <person name="Takahashi S."/>
            <person name="Yoshida T."/>
            <person name="Shimamura S."/>
            <person name="Takaki Y."/>
            <person name="Nagai Y."/>
            <person name="Toyoda A."/>
            <person name="Suzuki Y."/>
            <person name="Arimoto A."/>
            <person name="Ishii H."/>
            <person name="Satoh N."/>
            <person name="Nishiyama T."/>
            <person name="Hasebe M."/>
            <person name="Maruyama T."/>
            <person name="Minagawa J."/>
            <person name="Obokata J."/>
            <person name="Shigenobu S."/>
        </authorList>
    </citation>
    <scope>NUCLEOTIDE SEQUENCE [LARGE SCALE GENOMIC DNA]</scope>
</reference>
<evidence type="ECO:0000313" key="2">
    <source>
        <dbReference type="Proteomes" id="UP000762676"/>
    </source>
</evidence>
<evidence type="ECO:0000313" key="1">
    <source>
        <dbReference type="EMBL" id="GFR88142.1"/>
    </source>
</evidence>
<name>A0AAV4GRZ5_9GAST</name>
<comment type="caution">
    <text evidence="1">The sequence shown here is derived from an EMBL/GenBank/DDBJ whole genome shotgun (WGS) entry which is preliminary data.</text>
</comment>
<proteinExistence type="predicted"/>
<evidence type="ECO:0008006" key="3">
    <source>
        <dbReference type="Google" id="ProtNLM"/>
    </source>
</evidence>
<accession>A0AAV4GRZ5</accession>
<dbReference type="Proteomes" id="UP000762676">
    <property type="component" value="Unassembled WGS sequence"/>
</dbReference>
<organism evidence="1 2">
    <name type="scientific">Elysia marginata</name>
    <dbReference type="NCBI Taxonomy" id="1093978"/>
    <lineage>
        <taxon>Eukaryota</taxon>
        <taxon>Metazoa</taxon>
        <taxon>Spiralia</taxon>
        <taxon>Lophotrochozoa</taxon>
        <taxon>Mollusca</taxon>
        <taxon>Gastropoda</taxon>
        <taxon>Heterobranchia</taxon>
        <taxon>Euthyneura</taxon>
        <taxon>Panpulmonata</taxon>
        <taxon>Sacoglossa</taxon>
        <taxon>Placobranchoidea</taxon>
        <taxon>Plakobranchidae</taxon>
        <taxon>Elysia</taxon>
    </lineage>
</organism>
<protein>
    <recommendedName>
        <fullName evidence="3">Sulfatase N-terminal domain-containing protein</fullName>
    </recommendedName>
</protein>
<sequence length="141" mass="16260">MQQLPGRKTRYRNAVELTSLTSTASFIMSLRDRKVIFFTGTSYWRTLDEKAYENTGKRTGLQHNIFVIMMTLQVLLEWGETNNSQMGQDRGCMQGAVASQVPAALRRPEFGDWWAGEHFRVARLSPYHANTFESEFEGSEW</sequence>
<dbReference type="AlphaFoldDB" id="A0AAV4GRZ5"/>